<comment type="similarity">
    <text evidence="3 7">Belongs to the metallo-dependent hydrolases superfamily. Uronate isomerase family.</text>
</comment>
<dbReference type="InterPro" id="IPR032466">
    <property type="entry name" value="Metal_Hydrolase"/>
</dbReference>
<dbReference type="UniPathway" id="UPA00246"/>
<dbReference type="Gene3D" id="1.10.2020.10">
    <property type="entry name" value="uronate isomerase, domain 2, chain A"/>
    <property type="match status" value="1"/>
</dbReference>
<dbReference type="EMBL" id="FWFZ01000001">
    <property type="protein sequence ID" value="SLN20100.1"/>
    <property type="molecule type" value="Genomic_DNA"/>
</dbReference>
<evidence type="ECO:0000313" key="8">
    <source>
        <dbReference type="EMBL" id="SLN20100.1"/>
    </source>
</evidence>
<dbReference type="Proteomes" id="UP000193900">
    <property type="component" value="Unassembled WGS sequence"/>
</dbReference>
<dbReference type="Gene3D" id="3.20.20.140">
    <property type="entry name" value="Metal-dependent hydrolases"/>
    <property type="match status" value="1"/>
</dbReference>
<dbReference type="GO" id="GO:0019698">
    <property type="term" value="P:D-galacturonate catabolic process"/>
    <property type="evidence" value="ECO:0007669"/>
    <property type="project" value="TreeGrafter"/>
</dbReference>
<dbReference type="SUPFAM" id="SSF51556">
    <property type="entry name" value="Metallo-dependent hydrolases"/>
    <property type="match status" value="1"/>
</dbReference>
<dbReference type="InterPro" id="IPR003766">
    <property type="entry name" value="Uronate_isomerase"/>
</dbReference>
<reference evidence="8 9" key="1">
    <citation type="submission" date="2017-03" db="EMBL/GenBank/DDBJ databases">
        <authorList>
            <person name="Afonso C.L."/>
            <person name="Miller P.J."/>
            <person name="Scott M.A."/>
            <person name="Spackman E."/>
            <person name="Goraichik I."/>
            <person name="Dimitrov K.M."/>
            <person name="Suarez D.L."/>
            <person name="Swayne D.E."/>
        </authorList>
    </citation>
    <scope>NUCLEOTIDE SEQUENCE [LARGE SCALE GENOMIC DNA]</scope>
    <source>
        <strain evidence="8 9">CECT 7023</strain>
    </source>
</reference>
<proteinExistence type="inferred from homology"/>
<comment type="catalytic activity">
    <reaction evidence="1 7">
        <text>D-glucuronate = D-fructuronate</text>
        <dbReference type="Rhea" id="RHEA:13049"/>
        <dbReference type="ChEBI" id="CHEBI:58720"/>
        <dbReference type="ChEBI" id="CHEBI:59863"/>
        <dbReference type="EC" id="5.3.1.12"/>
    </reaction>
</comment>
<evidence type="ECO:0000313" key="9">
    <source>
        <dbReference type="Proteomes" id="UP000193900"/>
    </source>
</evidence>
<evidence type="ECO:0000256" key="4">
    <source>
        <dbReference type="ARBA" id="ARBA00012546"/>
    </source>
</evidence>
<keyword evidence="6 7" id="KW-0413">Isomerase</keyword>
<comment type="catalytic activity">
    <reaction evidence="7">
        <text>aldehydo-D-galacturonate = keto-D-tagaturonate</text>
        <dbReference type="Rhea" id="RHEA:27702"/>
        <dbReference type="ChEBI" id="CHEBI:12952"/>
        <dbReference type="ChEBI" id="CHEBI:17886"/>
    </reaction>
</comment>
<dbReference type="PANTHER" id="PTHR30068">
    <property type="entry name" value="URONATE ISOMERASE"/>
    <property type="match status" value="1"/>
</dbReference>
<dbReference type="EC" id="5.3.1.12" evidence="4 7"/>
<evidence type="ECO:0000256" key="2">
    <source>
        <dbReference type="ARBA" id="ARBA00004892"/>
    </source>
</evidence>
<gene>
    <name evidence="7 8" type="primary">uxaC</name>
    <name evidence="8" type="ORF">ROA7023_00508</name>
</gene>
<sequence>MERVVEGTESGDTMALLDDDRLFPTDPAVRSLARELYQAVRDLPIISPHGHTDPRWFAENAAFSDPASLFVTPDHYVFRMLHSQGIALEALGVPRVDGGETERDSRRIWRLFAENYHLFRATPSRMWVNHALQTVFGVTERLSAGSADAIYDRIDAQLRTEAFRPRALFERFNIEAISTTESAIDDLKWHRMIRESGWAGKVVTAYRPDAVVDPEFAGFAENVARMGEMAGEDATTWAGYLAAHRNRRAFFKSFGATSSDHGHATARTEDLPQDVAARLFDTALQGRCTADEADAVRGHMLTEMARMSLDDGLVLQIHPGSARNHSAGILARFGRDKGYDIPTRTDYVAALAPLLNAVGERAELTIIVFTLDETSYSRELAPLAGVYPALRLGPPWWFHDSFEGMTRFREMATETAGFYNTVGFNDDTRAFCSIPARHDVARRVDCAFLATLVATGRLDRDEAPEVAHDFSYRLAKQAYRL</sequence>
<accession>A0A1Y5RQH6</accession>
<dbReference type="GO" id="GO:0008880">
    <property type="term" value="F:glucuronate isomerase activity"/>
    <property type="evidence" value="ECO:0007669"/>
    <property type="project" value="UniProtKB-UniRule"/>
</dbReference>
<comment type="pathway">
    <text evidence="2 7">Carbohydrate metabolism; pentose and glucuronate interconversion.</text>
</comment>
<dbReference type="NCBIfam" id="NF002794">
    <property type="entry name" value="PRK02925.1"/>
    <property type="match status" value="1"/>
</dbReference>
<protein>
    <recommendedName>
        <fullName evidence="5 7">Uronate isomerase</fullName>
        <ecNumber evidence="4 7">5.3.1.12</ecNumber>
    </recommendedName>
    <alternativeName>
        <fullName evidence="7">Glucuronate isomerase</fullName>
    </alternativeName>
    <alternativeName>
        <fullName evidence="7">Uronic isomerase</fullName>
    </alternativeName>
</protein>
<evidence type="ECO:0000256" key="5">
    <source>
        <dbReference type="ARBA" id="ARBA00020555"/>
    </source>
</evidence>
<name>A0A1Y5RQH6_9RHOB</name>
<dbReference type="PANTHER" id="PTHR30068:SF4">
    <property type="entry name" value="URONATE ISOMERASE"/>
    <property type="match status" value="1"/>
</dbReference>
<dbReference type="HAMAP" id="MF_00675">
    <property type="entry name" value="UxaC"/>
    <property type="match status" value="1"/>
</dbReference>
<dbReference type="Pfam" id="PF02614">
    <property type="entry name" value="UxaC"/>
    <property type="match status" value="1"/>
</dbReference>
<evidence type="ECO:0000256" key="6">
    <source>
        <dbReference type="ARBA" id="ARBA00023235"/>
    </source>
</evidence>
<organism evidence="8 9">
    <name type="scientific">Roseisalinus antarcticus</name>
    <dbReference type="NCBI Taxonomy" id="254357"/>
    <lineage>
        <taxon>Bacteria</taxon>
        <taxon>Pseudomonadati</taxon>
        <taxon>Pseudomonadota</taxon>
        <taxon>Alphaproteobacteria</taxon>
        <taxon>Rhodobacterales</taxon>
        <taxon>Roseobacteraceae</taxon>
        <taxon>Roseisalinus</taxon>
    </lineage>
</organism>
<evidence type="ECO:0000256" key="7">
    <source>
        <dbReference type="HAMAP-Rule" id="MF_00675"/>
    </source>
</evidence>
<keyword evidence="9" id="KW-1185">Reference proteome</keyword>
<evidence type="ECO:0000256" key="3">
    <source>
        <dbReference type="ARBA" id="ARBA00008397"/>
    </source>
</evidence>
<dbReference type="GO" id="GO:0042840">
    <property type="term" value="P:D-glucuronate catabolic process"/>
    <property type="evidence" value="ECO:0007669"/>
    <property type="project" value="TreeGrafter"/>
</dbReference>
<evidence type="ECO:0000256" key="1">
    <source>
        <dbReference type="ARBA" id="ARBA00001165"/>
    </source>
</evidence>
<dbReference type="AlphaFoldDB" id="A0A1Y5RQH6"/>